<dbReference type="AlphaFoldDB" id="A0A7C9CS61"/>
<evidence type="ECO:0000313" key="2">
    <source>
        <dbReference type="EMBL" id="MBA4624382.1"/>
    </source>
</evidence>
<dbReference type="PANTHER" id="PTHR47213">
    <property type="entry name" value="OS07G0567300 PROTEIN"/>
    <property type="match status" value="1"/>
</dbReference>
<dbReference type="PANTHER" id="PTHR47213:SF1">
    <property type="entry name" value="OS07G0567300 PROTEIN"/>
    <property type="match status" value="1"/>
</dbReference>
<dbReference type="InterPro" id="IPR044789">
    <property type="entry name" value="Put_A1-4-GlycosylTfrase_plant"/>
</dbReference>
<name>A0A7C9CS61_OPUST</name>
<protein>
    <submittedName>
        <fullName evidence="2">Uncharacterized protein</fullName>
    </submittedName>
</protein>
<dbReference type="EMBL" id="GISG01047503">
    <property type="protein sequence ID" value="MBA4624384.1"/>
    <property type="molecule type" value="Transcribed_RNA"/>
</dbReference>
<feature type="region of interest" description="Disordered" evidence="1">
    <location>
        <begin position="43"/>
        <end position="66"/>
    </location>
</feature>
<reference evidence="2" key="1">
    <citation type="journal article" date="2013" name="J. Plant Res.">
        <title>Effect of fungi and light on seed germination of three Opuntia species from semiarid lands of central Mexico.</title>
        <authorList>
            <person name="Delgado-Sanchez P."/>
            <person name="Jimenez-Bremont J.F."/>
            <person name="Guerrero-Gonzalez Mde L."/>
            <person name="Flores J."/>
        </authorList>
    </citation>
    <scope>NUCLEOTIDE SEQUENCE</scope>
    <source>
        <tissue evidence="2">Cladode</tissue>
    </source>
</reference>
<proteinExistence type="predicted"/>
<reference evidence="2" key="2">
    <citation type="submission" date="2020-07" db="EMBL/GenBank/DDBJ databases">
        <authorList>
            <person name="Vera ALvarez R."/>
            <person name="Arias-Moreno D.M."/>
            <person name="Jimenez-Jacinto V."/>
            <person name="Jimenez-Bremont J.F."/>
            <person name="Swaminathan K."/>
            <person name="Moose S.P."/>
            <person name="Guerrero-Gonzalez M.L."/>
            <person name="Marino-Ramirez L."/>
            <person name="Landsman D."/>
            <person name="Rodriguez-Kessler M."/>
            <person name="Delgado-Sanchez P."/>
        </authorList>
    </citation>
    <scope>NUCLEOTIDE SEQUENCE</scope>
    <source>
        <tissue evidence="2">Cladode</tissue>
    </source>
</reference>
<evidence type="ECO:0000256" key="1">
    <source>
        <dbReference type="SAM" id="MobiDB-lite"/>
    </source>
</evidence>
<dbReference type="EMBL" id="GISG01047499">
    <property type="protein sequence ID" value="MBA4624382.1"/>
    <property type="molecule type" value="Transcribed_RNA"/>
</dbReference>
<organism evidence="2">
    <name type="scientific">Opuntia streptacantha</name>
    <name type="common">Prickly pear cactus</name>
    <name type="synonym">Opuntia cardona</name>
    <dbReference type="NCBI Taxonomy" id="393608"/>
    <lineage>
        <taxon>Eukaryota</taxon>
        <taxon>Viridiplantae</taxon>
        <taxon>Streptophyta</taxon>
        <taxon>Embryophyta</taxon>
        <taxon>Tracheophyta</taxon>
        <taxon>Spermatophyta</taxon>
        <taxon>Magnoliopsida</taxon>
        <taxon>eudicotyledons</taxon>
        <taxon>Gunneridae</taxon>
        <taxon>Pentapetalae</taxon>
        <taxon>Caryophyllales</taxon>
        <taxon>Cactineae</taxon>
        <taxon>Cactaceae</taxon>
        <taxon>Opuntioideae</taxon>
        <taxon>Opuntia</taxon>
    </lineage>
</organism>
<accession>A0A7C9CS61</accession>
<sequence>MRRAAIASLMDEVKELFAQHRLFVAEQNRQFLLELKQLMAPAKQSGKPDDSAPLVSVNGGETQPTDCAESEVVSNDDGCAEQHLLDDAYQVFDESPKRTAQIKPGELVGEGQEKLLEGSEVVAGEPVDVSDTRLEQASVDHLGKGTHKPSLGSCVVIPLVAVNVFPEVESKLMVLDDDVDTDSPPWIYTIRDQQGLGSLVFHYPDVCIDVFTETIEPDFFKEFQKDGYQFAVAMPEKRNSNLLACWIPKNPKWKEANGFYSFVFDPGGCLLNPYKLLARQVDFSLEGKAVTGGEL</sequence>